<dbReference type="AlphaFoldDB" id="A0A8D9HDB7"/>
<name>A0A8D9HDB7_BRACM</name>
<dbReference type="Proteomes" id="UP000694005">
    <property type="component" value="Chromosome A08"/>
</dbReference>
<reference evidence="1 2" key="1">
    <citation type="submission" date="2021-07" db="EMBL/GenBank/DDBJ databases">
        <authorList>
            <consortium name="Genoscope - CEA"/>
            <person name="William W."/>
        </authorList>
    </citation>
    <scope>NUCLEOTIDE SEQUENCE [LARGE SCALE GENOMIC DNA]</scope>
</reference>
<dbReference type="Gramene" id="A08p09970.2_BraZ1">
    <property type="protein sequence ID" value="A08p09970.2_BraZ1.CDS.1"/>
    <property type="gene ID" value="A08g09970.2_BraZ1"/>
</dbReference>
<organism evidence="1 2">
    <name type="scientific">Brassica campestris</name>
    <name type="common">Field mustard</name>
    <dbReference type="NCBI Taxonomy" id="3711"/>
    <lineage>
        <taxon>Eukaryota</taxon>
        <taxon>Viridiplantae</taxon>
        <taxon>Streptophyta</taxon>
        <taxon>Embryophyta</taxon>
        <taxon>Tracheophyta</taxon>
        <taxon>Spermatophyta</taxon>
        <taxon>Magnoliopsida</taxon>
        <taxon>eudicotyledons</taxon>
        <taxon>Gunneridae</taxon>
        <taxon>Pentapetalae</taxon>
        <taxon>rosids</taxon>
        <taxon>malvids</taxon>
        <taxon>Brassicales</taxon>
        <taxon>Brassicaceae</taxon>
        <taxon>Brassiceae</taxon>
        <taxon>Brassica</taxon>
    </lineage>
</organism>
<accession>A0A8D9HDB7</accession>
<evidence type="ECO:0000313" key="2">
    <source>
        <dbReference type="Proteomes" id="UP000694005"/>
    </source>
</evidence>
<protein>
    <submittedName>
        <fullName evidence="1">Uncharacterized protein</fullName>
    </submittedName>
</protein>
<dbReference type="EMBL" id="LS974624">
    <property type="protein sequence ID" value="CAG7897331.1"/>
    <property type="molecule type" value="Genomic_DNA"/>
</dbReference>
<sequence length="43" mass="5387">MRFSRTLLKYFCFELLYEKDWLIHIHFASVHFLLRRDSLKTIV</sequence>
<evidence type="ECO:0000313" key="1">
    <source>
        <dbReference type="EMBL" id="CAG7897331.1"/>
    </source>
</evidence>
<proteinExistence type="predicted"/>
<gene>
    <name evidence="1" type="ORF">BRAPAZ1V2_A08P09970.2</name>
</gene>